<feature type="region of interest" description="Disordered" evidence="1">
    <location>
        <begin position="17"/>
        <end position="60"/>
    </location>
</feature>
<name>A0A6M0RJM1_9CYAN</name>
<evidence type="ECO:0000313" key="3">
    <source>
        <dbReference type="EMBL" id="NEZ56458.1"/>
    </source>
</evidence>
<sequence>MPVAIYRNQVELYMETKRQGQSQVSASAKAGISSRTAHRIDSGTHRPNRGRPRDWKTRQDPLNGLWESELKPLLEAEPRLEATTVFEILQERYPQQYDDKLRTVQRRVSKWKALHGKPKEVMFKIRHEPGEMGLSDFTHLKGVTVTVAGQAFHHLLYHYRLAYSGWQYVQVIQGGESFIGLSQGLQNALHACGGAPKTHRTDSLSAAYRNTGGRNPKLTQLYADVCDHYRMEATRNNTGVAHENGAIESPHGYFKRRLCQALYRRGSFEFDSVAQYQRFIETVIAKLNGKCQQKFETERPTLQALPRYRTPDYEVRSAKVSTHSTINVRCILYTVPSRLIGQRLTLHLYHDRLVGFLGTTEVVSLPRVHVHGSDKIRRARSINYRHVAESLRRKPRAFLYCQWQAELLPNDQWRSLWDSLKTTMEPDKAARLMTEALYIAATQDNESQVAEYLHLQLEQASLSVAGLQRAFEATLTADQCPTVTSVQHDLASYDQLLTTAPGRALSDADEHPQTPQAQTLSRPVAIHRTPSHPGALVLRPVPVGFGPGRSQSARTKSHHPRPSRSAATFRKVLDQL</sequence>
<dbReference type="PANTHER" id="PTHR35004:SF7">
    <property type="entry name" value="INTEGRASE PROTEIN"/>
    <property type="match status" value="1"/>
</dbReference>
<gene>
    <name evidence="3" type="ORF">DXZ20_12390</name>
</gene>
<organism evidence="3 4">
    <name type="scientific">Adonisia turfae CCMR0081</name>
    <dbReference type="NCBI Taxonomy" id="2292702"/>
    <lineage>
        <taxon>Bacteria</taxon>
        <taxon>Bacillati</taxon>
        <taxon>Cyanobacteriota</taxon>
        <taxon>Adonisia</taxon>
        <taxon>Adonisia turfae</taxon>
    </lineage>
</organism>
<proteinExistence type="predicted"/>
<evidence type="ECO:0000256" key="1">
    <source>
        <dbReference type="SAM" id="MobiDB-lite"/>
    </source>
</evidence>
<comment type="caution">
    <text evidence="3">The sequence shown here is derived from an EMBL/GenBank/DDBJ whole genome shotgun (WGS) entry which is preliminary data.</text>
</comment>
<evidence type="ECO:0000313" key="4">
    <source>
        <dbReference type="Proteomes" id="UP000481033"/>
    </source>
</evidence>
<evidence type="ECO:0000259" key="2">
    <source>
        <dbReference type="PROSITE" id="PS50994"/>
    </source>
</evidence>
<dbReference type="PROSITE" id="PS50994">
    <property type="entry name" value="INTEGRASE"/>
    <property type="match status" value="1"/>
</dbReference>
<dbReference type="InterPro" id="IPR012337">
    <property type="entry name" value="RNaseH-like_sf"/>
</dbReference>
<feature type="region of interest" description="Disordered" evidence="1">
    <location>
        <begin position="505"/>
        <end position="567"/>
    </location>
</feature>
<dbReference type="EMBL" id="QXHD01000004">
    <property type="protein sequence ID" value="NEZ56458.1"/>
    <property type="molecule type" value="Genomic_DNA"/>
</dbReference>
<dbReference type="Proteomes" id="UP000481033">
    <property type="component" value="Unassembled WGS sequence"/>
</dbReference>
<keyword evidence="4" id="KW-1185">Reference proteome</keyword>
<dbReference type="Pfam" id="PF22483">
    <property type="entry name" value="Mu-transpos_C_2"/>
    <property type="match status" value="1"/>
</dbReference>
<protein>
    <submittedName>
        <fullName evidence="3">IS21 family transposase</fullName>
    </submittedName>
</protein>
<dbReference type="SUPFAM" id="SSF53098">
    <property type="entry name" value="Ribonuclease H-like"/>
    <property type="match status" value="1"/>
</dbReference>
<feature type="domain" description="Integrase catalytic" evidence="2">
    <location>
        <begin position="125"/>
        <end position="308"/>
    </location>
</feature>
<dbReference type="PANTHER" id="PTHR35004">
    <property type="entry name" value="TRANSPOSASE RV3428C-RELATED"/>
    <property type="match status" value="1"/>
</dbReference>
<dbReference type="NCBIfam" id="NF033546">
    <property type="entry name" value="transpos_IS21"/>
    <property type="match status" value="1"/>
</dbReference>
<dbReference type="InterPro" id="IPR001584">
    <property type="entry name" value="Integrase_cat-core"/>
</dbReference>
<accession>A0A6M0RJM1</accession>
<dbReference type="InterPro" id="IPR054353">
    <property type="entry name" value="IstA-like_C"/>
</dbReference>
<dbReference type="AlphaFoldDB" id="A0A6M0RJM1"/>
<reference evidence="3 4" key="1">
    <citation type="journal article" date="2020" name="Microb. Ecol.">
        <title>Ecogenomics of the Marine Benthic Filamentous Cyanobacterium Adonisia.</title>
        <authorList>
            <person name="Walter J.M."/>
            <person name="Coutinho F.H."/>
            <person name="Leomil L."/>
            <person name="Hargreaves P.I."/>
            <person name="Campeao M.E."/>
            <person name="Vieira V.V."/>
            <person name="Silva B.S."/>
            <person name="Fistarol G.O."/>
            <person name="Salomon P.S."/>
            <person name="Sawabe T."/>
            <person name="Mino S."/>
            <person name="Hosokawa M."/>
            <person name="Miyashita H."/>
            <person name="Maruyama F."/>
            <person name="van Verk M.C."/>
            <person name="Dutilh B.E."/>
            <person name="Thompson C.C."/>
            <person name="Thompson F.L."/>
        </authorList>
    </citation>
    <scope>NUCLEOTIDE SEQUENCE [LARGE SCALE GENOMIC DNA]</scope>
    <source>
        <strain evidence="3 4">CCMR0081</strain>
    </source>
</reference>
<dbReference type="GO" id="GO:0015074">
    <property type="term" value="P:DNA integration"/>
    <property type="evidence" value="ECO:0007669"/>
    <property type="project" value="InterPro"/>
</dbReference>